<dbReference type="EMBL" id="CP074133">
    <property type="protein sequence ID" value="QUX24090.1"/>
    <property type="molecule type" value="Genomic_DNA"/>
</dbReference>
<name>A0ABX8BPC1_9ACTN</name>
<sequence>MTAGMYEVLVEGPVPPERARALCARHLGVPVYTGEELAALPSLPERYGLLEAAPDPAAGGTLVSCSVTHARLPEWRFAARVARGTGYRCRVPDDTANPFRWLLARPDGRVRPVHLTEEEDGSVAFGVHHLCCSACAHCAAEPLCRTSRHPPDTLLVDLPERSGG</sequence>
<gene>
    <name evidence="1" type="ORF">KGD84_07195</name>
</gene>
<evidence type="ECO:0000313" key="2">
    <source>
        <dbReference type="Proteomes" id="UP000676079"/>
    </source>
</evidence>
<keyword evidence="2" id="KW-1185">Reference proteome</keyword>
<protein>
    <submittedName>
        <fullName evidence="1">Uncharacterized protein</fullName>
    </submittedName>
</protein>
<proteinExistence type="predicted"/>
<accession>A0ABX8BPC1</accession>
<reference evidence="1 2" key="1">
    <citation type="submission" date="2021-05" db="EMBL/GenBank/DDBJ databases">
        <title>Direct Submission.</title>
        <authorList>
            <person name="Li K."/>
            <person name="Gao J."/>
        </authorList>
    </citation>
    <scope>NUCLEOTIDE SEQUENCE [LARGE SCALE GENOMIC DNA]</scope>
    <source>
        <strain evidence="1 2">Mg02</strain>
    </source>
</reference>
<evidence type="ECO:0000313" key="1">
    <source>
        <dbReference type="EMBL" id="QUX24090.1"/>
    </source>
</evidence>
<dbReference type="Proteomes" id="UP000676079">
    <property type="component" value="Chromosome"/>
</dbReference>
<organism evidence="1 2">
    <name type="scientific">Nocardiopsis changdeensis</name>
    <dbReference type="NCBI Taxonomy" id="2831969"/>
    <lineage>
        <taxon>Bacteria</taxon>
        <taxon>Bacillati</taxon>
        <taxon>Actinomycetota</taxon>
        <taxon>Actinomycetes</taxon>
        <taxon>Streptosporangiales</taxon>
        <taxon>Nocardiopsidaceae</taxon>
        <taxon>Nocardiopsis</taxon>
    </lineage>
</organism>
<dbReference type="RefSeq" id="WP_220559481.1">
    <property type="nucleotide sequence ID" value="NZ_CP074133.1"/>
</dbReference>